<evidence type="ECO:0000256" key="3">
    <source>
        <dbReference type="ARBA" id="ARBA00022448"/>
    </source>
</evidence>
<dbReference type="Pfam" id="PF01497">
    <property type="entry name" value="Peripla_BP_2"/>
    <property type="match status" value="1"/>
</dbReference>
<organism evidence="7 8">
    <name type="scientific">Prauserella endophytica</name>
    <dbReference type="NCBI Taxonomy" id="1592324"/>
    <lineage>
        <taxon>Bacteria</taxon>
        <taxon>Bacillati</taxon>
        <taxon>Actinomycetota</taxon>
        <taxon>Actinomycetes</taxon>
        <taxon>Pseudonocardiales</taxon>
        <taxon>Pseudonocardiaceae</taxon>
        <taxon>Prauserella</taxon>
        <taxon>Prauserella coralliicola group</taxon>
    </lineage>
</organism>
<evidence type="ECO:0000313" key="8">
    <source>
        <dbReference type="Proteomes" id="UP000309992"/>
    </source>
</evidence>
<dbReference type="CDD" id="cd01146">
    <property type="entry name" value="FhuD"/>
    <property type="match status" value="1"/>
</dbReference>
<evidence type="ECO:0000259" key="6">
    <source>
        <dbReference type="PROSITE" id="PS50983"/>
    </source>
</evidence>
<comment type="caution">
    <text evidence="7">The sequence shown here is derived from an EMBL/GenBank/DDBJ whole genome shotgun (WGS) entry which is preliminary data.</text>
</comment>
<keyword evidence="8" id="KW-1185">Reference proteome</keyword>
<dbReference type="PROSITE" id="PS50983">
    <property type="entry name" value="FE_B12_PBP"/>
    <property type="match status" value="1"/>
</dbReference>
<accession>A0ABY2SCU6</accession>
<proteinExistence type="inferred from homology"/>
<comment type="subcellular location">
    <subcellularLocation>
        <location evidence="1">Cell envelope</location>
    </subcellularLocation>
</comment>
<dbReference type="PANTHER" id="PTHR30532">
    <property type="entry name" value="IRON III DICITRATE-BINDING PERIPLASMIC PROTEIN"/>
    <property type="match status" value="1"/>
</dbReference>
<dbReference type="SUPFAM" id="SSF53807">
    <property type="entry name" value="Helical backbone' metal receptor"/>
    <property type="match status" value="1"/>
</dbReference>
<feature type="domain" description="Fe/B12 periplasmic-binding" evidence="6">
    <location>
        <begin position="59"/>
        <end position="326"/>
    </location>
</feature>
<dbReference type="RefSeq" id="WP_137093807.1">
    <property type="nucleotide sequence ID" value="NZ_SWMS01000002.1"/>
</dbReference>
<gene>
    <name evidence="7" type="ORF">FCN18_06455</name>
</gene>
<evidence type="ECO:0000256" key="4">
    <source>
        <dbReference type="ARBA" id="ARBA00022729"/>
    </source>
</evidence>
<evidence type="ECO:0000256" key="5">
    <source>
        <dbReference type="SAM" id="MobiDB-lite"/>
    </source>
</evidence>
<dbReference type="PANTHER" id="PTHR30532:SF1">
    <property type="entry name" value="IRON(3+)-HYDROXAMATE-BINDING PROTEIN FHUD"/>
    <property type="match status" value="1"/>
</dbReference>
<evidence type="ECO:0000313" key="7">
    <source>
        <dbReference type="EMBL" id="TKG72855.1"/>
    </source>
</evidence>
<reference evidence="7 8" key="1">
    <citation type="journal article" date="2015" name="Antonie Van Leeuwenhoek">
        <title>Prauserella endophytica sp. nov., an endophytic actinobacterium isolated from Tamarix taklamakanensis.</title>
        <authorList>
            <person name="Liu J.M."/>
            <person name="Habden X."/>
            <person name="Guo L."/>
            <person name="Tuo L."/>
            <person name="Jiang Z.K."/>
            <person name="Liu S.W."/>
            <person name="Liu X.F."/>
            <person name="Chen L."/>
            <person name="Li R.F."/>
            <person name="Zhang Y.Q."/>
            <person name="Sun C.H."/>
        </authorList>
    </citation>
    <scope>NUCLEOTIDE SEQUENCE [LARGE SCALE GENOMIC DNA]</scope>
    <source>
        <strain evidence="7 8">CGMCC 4.7182</strain>
    </source>
</reference>
<feature type="compositionally biased region" description="Low complexity" evidence="5">
    <location>
        <begin position="26"/>
        <end position="39"/>
    </location>
</feature>
<protein>
    <submittedName>
        <fullName evidence="7">Iron-siderophore ABC transporter substrate-binding protein</fullName>
    </submittedName>
</protein>
<dbReference type="Proteomes" id="UP000309992">
    <property type="component" value="Unassembled WGS sequence"/>
</dbReference>
<sequence length="326" mass="34196">MRTTRVIIGLSAAAALMLSGCGTTEDASGADPAAANGGDPIRVTDSRGKEVKLDGPAERVAATEWNGVEHLVSLGVMPVGVSDIEGYGQWVSAAPLDDTPTDLGTRGEPSIDTLGSLDLDLVVVTDSLVEGALEQIESKVPVLVIEGGDAENPIGSMFESLDLIAKATGTEDKAAQLKTEFDTRLAEGKAEVERLGAAGEQVAFSDAYVSSGSVSIRPFTKGSLVSAVFERIGLGNAWPMEGDAAYGLAQADVEGLTQLPDVRFWYMANDAFGDPYADELADNAIWQNLPFVKSGKVERLPDSLWMFGGVKSMEQYVDAAIAALGH</sequence>
<feature type="region of interest" description="Disordered" evidence="5">
    <location>
        <begin position="22"/>
        <end position="45"/>
    </location>
</feature>
<dbReference type="EMBL" id="SWMS01000002">
    <property type="protein sequence ID" value="TKG72855.1"/>
    <property type="molecule type" value="Genomic_DNA"/>
</dbReference>
<keyword evidence="3" id="KW-0813">Transport</keyword>
<dbReference type="InterPro" id="IPR051313">
    <property type="entry name" value="Bact_iron-sidero_bind"/>
</dbReference>
<keyword evidence="4" id="KW-0732">Signal</keyword>
<dbReference type="PROSITE" id="PS51257">
    <property type="entry name" value="PROKAR_LIPOPROTEIN"/>
    <property type="match status" value="1"/>
</dbReference>
<name>A0ABY2SCU6_9PSEU</name>
<evidence type="ECO:0000256" key="1">
    <source>
        <dbReference type="ARBA" id="ARBA00004196"/>
    </source>
</evidence>
<dbReference type="InterPro" id="IPR002491">
    <property type="entry name" value="ABC_transptr_periplasmic_BD"/>
</dbReference>
<dbReference type="Gene3D" id="3.40.50.1980">
    <property type="entry name" value="Nitrogenase molybdenum iron protein domain"/>
    <property type="match status" value="2"/>
</dbReference>
<comment type="similarity">
    <text evidence="2">Belongs to the bacterial solute-binding protein 8 family.</text>
</comment>
<evidence type="ECO:0000256" key="2">
    <source>
        <dbReference type="ARBA" id="ARBA00008814"/>
    </source>
</evidence>